<organism evidence="1 2">
    <name type="scientific">Sphaerodactylus townsendi</name>
    <dbReference type="NCBI Taxonomy" id="933632"/>
    <lineage>
        <taxon>Eukaryota</taxon>
        <taxon>Metazoa</taxon>
        <taxon>Chordata</taxon>
        <taxon>Craniata</taxon>
        <taxon>Vertebrata</taxon>
        <taxon>Euteleostomi</taxon>
        <taxon>Lepidosauria</taxon>
        <taxon>Squamata</taxon>
        <taxon>Bifurcata</taxon>
        <taxon>Gekkota</taxon>
        <taxon>Sphaerodactylidae</taxon>
        <taxon>Sphaerodactylus</taxon>
    </lineage>
</organism>
<protein>
    <submittedName>
        <fullName evidence="1">Uncharacterized protein</fullName>
    </submittedName>
</protein>
<reference evidence="1" key="1">
    <citation type="submission" date="2021-08" db="EMBL/GenBank/DDBJ databases">
        <title>The first chromosome-level gecko genome reveals the dynamic sex chromosomes of Neotropical dwarf geckos (Sphaerodactylidae: Sphaerodactylus).</title>
        <authorList>
            <person name="Pinto B.J."/>
            <person name="Keating S.E."/>
            <person name="Gamble T."/>
        </authorList>
    </citation>
    <scope>NUCLEOTIDE SEQUENCE</scope>
    <source>
        <strain evidence="1">TG3544</strain>
    </source>
</reference>
<evidence type="ECO:0000313" key="2">
    <source>
        <dbReference type="Proteomes" id="UP000827872"/>
    </source>
</evidence>
<dbReference type="EMBL" id="CM037618">
    <property type="protein sequence ID" value="KAH8000936.1"/>
    <property type="molecule type" value="Genomic_DNA"/>
</dbReference>
<name>A0ACB8F6P9_9SAUR</name>
<keyword evidence="2" id="KW-1185">Reference proteome</keyword>
<comment type="caution">
    <text evidence="1">The sequence shown here is derived from an EMBL/GenBank/DDBJ whole genome shotgun (WGS) entry which is preliminary data.</text>
</comment>
<sequence>MWRILLLQVLGTLLATVWVEGSQRRAVEGGLRRRSHRVQHGRCSYTFVLPEADLPPCRHPGETFDVNTLQQDAPLGSLLRTVADHSLQRVQQLERVLENNTQWLLKHSLPRELLISRLS</sequence>
<proteinExistence type="predicted"/>
<accession>A0ACB8F6P9</accession>
<dbReference type="Proteomes" id="UP000827872">
    <property type="component" value="Linkage Group LG05"/>
</dbReference>
<gene>
    <name evidence="1" type="ORF">K3G42_030037</name>
</gene>
<evidence type="ECO:0000313" key="1">
    <source>
        <dbReference type="EMBL" id="KAH8000936.1"/>
    </source>
</evidence>